<evidence type="ECO:0000256" key="1">
    <source>
        <dbReference type="ARBA" id="ARBA00022748"/>
    </source>
</evidence>
<evidence type="ECO:0000256" key="2">
    <source>
        <dbReference type="SAM" id="Phobius"/>
    </source>
</evidence>
<proteinExistence type="predicted"/>
<evidence type="ECO:0000313" key="3">
    <source>
        <dbReference type="EMBL" id="MQQ06844.1"/>
    </source>
</evidence>
<protein>
    <submittedName>
        <fullName evidence="3">C-type cytochrome biogenesis protein CcmI</fullName>
    </submittedName>
</protein>
<comment type="caution">
    <text evidence="3">The sequence shown here is derived from an EMBL/GenBank/DDBJ whole genome shotgun (WGS) entry which is preliminary data.</text>
</comment>
<keyword evidence="2" id="KW-0472">Membrane</keyword>
<gene>
    <name evidence="3" type="primary">ccmI</name>
    <name evidence="3" type="ORF">GFB49_00095</name>
</gene>
<dbReference type="Gene3D" id="1.25.40.10">
    <property type="entry name" value="Tetratricopeptide repeat domain"/>
    <property type="match status" value="1"/>
</dbReference>
<dbReference type="EMBL" id="WIBF01000001">
    <property type="protein sequence ID" value="MQQ06844.1"/>
    <property type="molecule type" value="Genomic_DNA"/>
</dbReference>
<keyword evidence="2" id="KW-0812">Transmembrane</keyword>
<feature type="transmembrane region" description="Helical" evidence="2">
    <location>
        <begin position="6"/>
        <end position="23"/>
    </location>
</feature>
<evidence type="ECO:0000313" key="4">
    <source>
        <dbReference type="Proteomes" id="UP000444174"/>
    </source>
</evidence>
<dbReference type="AlphaFoldDB" id="A0A843YBJ5"/>
<keyword evidence="1" id="KW-0201">Cytochrome c-type biogenesis</keyword>
<keyword evidence="2" id="KW-1133">Transmembrane helix</keyword>
<dbReference type="RefSeq" id="WP_153213778.1">
    <property type="nucleotide sequence ID" value="NZ_WIBF01000001.1"/>
</dbReference>
<organism evidence="3 4">
    <name type="scientific">Tritonibacter litoralis</name>
    <dbReference type="NCBI Taxonomy" id="2662264"/>
    <lineage>
        <taxon>Bacteria</taxon>
        <taxon>Pseudomonadati</taxon>
        <taxon>Pseudomonadota</taxon>
        <taxon>Alphaproteobacteria</taxon>
        <taxon>Rhodobacterales</taxon>
        <taxon>Paracoccaceae</taxon>
        <taxon>Tritonibacter</taxon>
    </lineage>
</organism>
<dbReference type="SUPFAM" id="SSF48452">
    <property type="entry name" value="TPR-like"/>
    <property type="match status" value="1"/>
</dbReference>
<keyword evidence="4" id="KW-1185">Reference proteome</keyword>
<reference evidence="3 4" key="1">
    <citation type="submission" date="2019-10" db="EMBL/GenBank/DDBJ databases">
        <title>Epibacterium sp. nov., isolated from seawater.</title>
        <authorList>
            <person name="Zhang X."/>
            <person name="Li N."/>
        </authorList>
    </citation>
    <scope>NUCLEOTIDE SEQUENCE [LARGE SCALE GENOMIC DNA]</scope>
    <source>
        <strain evidence="3 4">SM1979</strain>
    </source>
</reference>
<dbReference type="GO" id="GO:0017004">
    <property type="term" value="P:cytochrome complex assembly"/>
    <property type="evidence" value="ECO:0007669"/>
    <property type="project" value="UniProtKB-KW"/>
</dbReference>
<dbReference type="InterPro" id="IPR011990">
    <property type="entry name" value="TPR-like_helical_dom_sf"/>
</dbReference>
<accession>A0A843YBJ5</accession>
<sequence length="413" mass="44415">MTFWIVTALITLSISVLFFLVILRARSTGEPAAAYDLRLYRQQLKEVDRDLARGVIQESDAERIRTEVSRRILAADAALKKHSEGSAQPRVLSIVAGGGVCVLMLGGAFGLYLSLGAPGYGDLGLDYRLALAAEHAANRPDQAQMEAEAVPFDLPAPDAAYVELVERLREAAASRPTDSRGQGLLALHEARLGNFTKAYQAKAKYIDLSPGVATAEDYAEQAELMVLAAGGLVSPETEEVLKQALTLDPRNGTARYYWGLMMGQNGRPDIAFGIWRDTLVAGPAGAPWIEAIRAQITDMAFRAGQEVDPALLSVQPPSGQPGPTQEQMQAASEMSPEEQQEMIRGMVEGLSDRLANEGGTAPEWARLISALTVLGDVERANRIYAEAQSRFADAPEQAAIIDAAARQAGLITE</sequence>
<name>A0A843YBJ5_9RHOB</name>
<feature type="transmembrane region" description="Helical" evidence="2">
    <location>
        <begin position="91"/>
        <end position="113"/>
    </location>
</feature>
<dbReference type="NCBIfam" id="TIGR03142">
    <property type="entry name" value="cytochro_ccmI"/>
    <property type="match status" value="1"/>
</dbReference>
<dbReference type="Proteomes" id="UP000444174">
    <property type="component" value="Unassembled WGS sequence"/>
</dbReference>
<dbReference type="InterPro" id="IPR017560">
    <property type="entry name" value="Cyt_c_biogenesis_CcmI"/>
</dbReference>